<keyword evidence="3" id="KW-1185">Reference proteome</keyword>
<sequence>MSAYEWVIEQESADGVTTRIVFDFADSDVDSATARDAVGEGPTRGRAHAASYVPQQHHRRDGRGRGTVTAKDAAIRSDGGSSRRSSKHSNGSRSRLQCPHHAGTRARGGLHHSNGSSGVGSAVGGSVYSAAALRQRYQRLLFGGGRGVGTAAVAGAARSSSSTTWTTDAVAPLSATAVADPQPRRVDPASATQAETCALCSSSSHLHTRAGPGRDAPPPSTLFMSAYGAEVADDEEDSHGSAPYAVRRGCQHGGRNSDSIGSGVDASGSVSVGAEGQDEAAPPPPPPLARPRHRGSNTGEPLYVLRDVWAARATCPGSLATSTTALEFPAFPPLHPIDVEDAQASTSPAPRRSPQSSHRHGGDDDDADTTTAAAPDTHQHMDNVFAGKEGRQRRGRGQRLAGPPSVDSASSSSSTSCRWAEPQRDRGRGAQRRGAAAGDSRRPGRSEGEAVSVAAVRGLRGDASAFDAGEDSGDASEEVDSCSATGSSLECRSMSSSDDSDARELCADAVFAATVQSLAGRAERERKRLEARERRRLRNESALSEEAVVVRAPACTGSGAVASFFISPIHQSVAAESAAWTAGTGVRFLGHGGLGTTSAASPAAPMQRRLGPGRRRGRSVDVEEDREGEEEAEGGGGVAVVANAVRGDGVGGGGGALMPPPVRSDPPCNTRTRKRRKRGDRVQQSVVGECGGSRALRPVAAPTVGPPTDMLPCSRADMRVDVLESLLMEVVLSDDHFHLT</sequence>
<feature type="compositionally biased region" description="Low complexity" evidence="1">
    <location>
        <begin position="257"/>
        <end position="274"/>
    </location>
</feature>
<evidence type="ECO:0000313" key="2">
    <source>
        <dbReference type="EMBL" id="KAK7195965.1"/>
    </source>
</evidence>
<feature type="region of interest" description="Disordered" evidence="1">
    <location>
        <begin position="464"/>
        <end position="495"/>
    </location>
</feature>
<dbReference type="AlphaFoldDB" id="A0AAW0ESJ5"/>
<comment type="caution">
    <text evidence="2">The sequence shown here is derived from an EMBL/GenBank/DDBJ whole genome shotgun (WGS) entry which is preliminary data.</text>
</comment>
<feature type="compositionally biased region" description="Low complexity" evidence="1">
    <location>
        <begin position="405"/>
        <end position="416"/>
    </location>
</feature>
<feature type="compositionally biased region" description="Acidic residues" evidence="1">
    <location>
        <begin position="622"/>
        <end position="633"/>
    </location>
</feature>
<feature type="compositionally biased region" description="Acidic residues" evidence="1">
    <location>
        <begin position="468"/>
        <end position="480"/>
    </location>
</feature>
<gene>
    <name evidence="2" type="ORF">NESM_000529700</name>
</gene>
<feature type="compositionally biased region" description="Low complexity" evidence="1">
    <location>
        <begin position="76"/>
        <end position="95"/>
    </location>
</feature>
<proteinExistence type="predicted"/>
<feature type="region of interest" description="Disordered" evidence="1">
    <location>
        <begin position="34"/>
        <end position="117"/>
    </location>
</feature>
<dbReference type="EMBL" id="JAECZO010000065">
    <property type="protein sequence ID" value="KAK7195965.1"/>
    <property type="molecule type" value="Genomic_DNA"/>
</dbReference>
<feature type="region of interest" description="Disordered" evidence="1">
    <location>
        <begin position="202"/>
        <end position="299"/>
    </location>
</feature>
<dbReference type="Proteomes" id="UP001430356">
    <property type="component" value="Unassembled WGS sequence"/>
</dbReference>
<reference evidence="2 3" key="1">
    <citation type="journal article" date="2021" name="MBio">
        <title>A New Model Trypanosomatid, Novymonas esmeraldas: Genomic Perception of Its 'Candidatus Pandoraea novymonadis' Endosymbiont.</title>
        <authorList>
            <person name="Zakharova A."/>
            <person name="Saura A."/>
            <person name="Butenko A."/>
            <person name="Podesvova L."/>
            <person name="Warmusova S."/>
            <person name="Kostygov A.Y."/>
            <person name="Nenarokova A."/>
            <person name="Lukes J."/>
            <person name="Opperdoes F.R."/>
            <person name="Yurchenko V."/>
        </authorList>
    </citation>
    <scope>NUCLEOTIDE SEQUENCE [LARGE SCALE GENOMIC DNA]</scope>
    <source>
        <strain evidence="2 3">E262AT.01</strain>
    </source>
</reference>
<feature type="region of interest" description="Disordered" evidence="1">
    <location>
        <begin position="651"/>
        <end position="684"/>
    </location>
</feature>
<feature type="region of interest" description="Disordered" evidence="1">
    <location>
        <begin position="342"/>
        <end position="451"/>
    </location>
</feature>
<feature type="region of interest" description="Disordered" evidence="1">
    <location>
        <begin position="596"/>
        <end position="635"/>
    </location>
</feature>
<feature type="compositionally biased region" description="Polar residues" evidence="1">
    <location>
        <begin position="343"/>
        <end position="356"/>
    </location>
</feature>
<name>A0AAW0ESJ5_9TRYP</name>
<protein>
    <submittedName>
        <fullName evidence="2">Uncharacterized protein</fullName>
    </submittedName>
</protein>
<organism evidence="2 3">
    <name type="scientific">Novymonas esmeraldas</name>
    <dbReference type="NCBI Taxonomy" id="1808958"/>
    <lineage>
        <taxon>Eukaryota</taxon>
        <taxon>Discoba</taxon>
        <taxon>Euglenozoa</taxon>
        <taxon>Kinetoplastea</taxon>
        <taxon>Metakinetoplastina</taxon>
        <taxon>Trypanosomatida</taxon>
        <taxon>Trypanosomatidae</taxon>
        <taxon>Novymonas</taxon>
    </lineage>
</organism>
<feature type="compositionally biased region" description="Basic and acidic residues" evidence="1">
    <location>
        <begin position="439"/>
        <end position="448"/>
    </location>
</feature>
<evidence type="ECO:0000313" key="3">
    <source>
        <dbReference type="Proteomes" id="UP001430356"/>
    </source>
</evidence>
<accession>A0AAW0ESJ5</accession>
<evidence type="ECO:0000256" key="1">
    <source>
        <dbReference type="SAM" id="MobiDB-lite"/>
    </source>
</evidence>